<protein>
    <submittedName>
        <fullName evidence="2">Uncharacterized protein</fullName>
    </submittedName>
</protein>
<feature type="region of interest" description="Disordered" evidence="1">
    <location>
        <begin position="1"/>
        <end position="29"/>
    </location>
</feature>
<feature type="compositionally biased region" description="Basic and acidic residues" evidence="1">
    <location>
        <begin position="1"/>
        <end position="10"/>
    </location>
</feature>
<accession>A0A9N9T7G7</accession>
<dbReference type="OrthoDB" id="6782090at2759"/>
<feature type="region of interest" description="Disordered" evidence="1">
    <location>
        <begin position="101"/>
        <end position="126"/>
    </location>
</feature>
<proteinExistence type="predicted"/>
<reference evidence="2" key="1">
    <citation type="submission" date="2022-01" db="EMBL/GenBank/DDBJ databases">
        <authorList>
            <person name="King R."/>
        </authorList>
    </citation>
    <scope>NUCLEOTIDE SEQUENCE</scope>
</reference>
<dbReference type="EMBL" id="OU898284">
    <property type="protein sequence ID" value="CAG9840324.1"/>
    <property type="molecule type" value="Genomic_DNA"/>
</dbReference>
<evidence type="ECO:0000313" key="2">
    <source>
        <dbReference type="EMBL" id="CAG9840324.1"/>
    </source>
</evidence>
<name>A0A9N9T7G7_DIABA</name>
<keyword evidence="3" id="KW-1185">Reference proteome</keyword>
<gene>
    <name evidence="2" type="ORF">DIABBA_LOCUS12973</name>
</gene>
<evidence type="ECO:0000256" key="1">
    <source>
        <dbReference type="SAM" id="MobiDB-lite"/>
    </source>
</evidence>
<feature type="compositionally biased region" description="Basic and acidic residues" evidence="1">
    <location>
        <begin position="17"/>
        <end position="29"/>
    </location>
</feature>
<sequence>MLKQKKEQHLKGLNTKNTEDHQPYKETDRQLRKMIKQEKNKTWDQKCQEINTYIGGKQCTEVWNFIQSAKNIEKDKAHIHTIKPRQWKDHYESLLSELPNTVSTYTRRGSEGRDRNSKEGCNDPKE</sequence>
<feature type="compositionally biased region" description="Basic and acidic residues" evidence="1">
    <location>
        <begin position="108"/>
        <end position="126"/>
    </location>
</feature>
<evidence type="ECO:0000313" key="3">
    <source>
        <dbReference type="Proteomes" id="UP001153709"/>
    </source>
</evidence>
<dbReference type="Proteomes" id="UP001153709">
    <property type="component" value="Chromosome 9"/>
</dbReference>
<dbReference type="AlphaFoldDB" id="A0A9N9T7G7"/>
<organism evidence="2 3">
    <name type="scientific">Diabrotica balteata</name>
    <name type="common">Banded cucumber beetle</name>
    <dbReference type="NCBI Taxonomy" id="107213"/>
    <lineage>
        <taxon>Eukaryota</taxon>
        <taxon>Metazoa</taxon>
        <taxon>Ecdysozoa</taxon>
        <taxon>Arthropoda</taxon>
        <taxon>Hexapoda</taxon>
        <taxon>Insecta</taxon>
        <taxon>Pterygota</taxon>
        <taxon>Neoptera</taxon>
        <taxon>Endopterygota</taxon>
        <taxon>Coleoptera</taxon>
        <taxon>Polyphaga</taxon>
        <taxon>Cucujiformia</taxon>
        <taxon>Chrysomeloidea</taxon>
        <taxon>Chrysomelidae</taxon>
        <taxon>Galerucinae</taxon>
        <taxon>Diabroticina</taxon>
        <taxon>Diabroticites</taxon>
        <taxon>Diabrotica</taxon>
    </lineage>
</organism>